<dbReference type="PANTHER" id="PTHR46496">
    <property type="match status" value="1"/>
</dbReference>
<proteinExistence type="predicted"/>
<dbReference type="GeneID" id="19014928"/>
<feature type="domain" description="FAD-binding" evidence="6">
    <location>
        <begin position="337"/>
        <end position="396"/>
    </location>
</feature>
<dbReference type="Proteomes" id="UP000198341">
    <property type="component" value="Chromosome 7"/>
</dbReference>
<evidence type="ECO:0000256" key="3">
    <source>
        <dbReference type="ARBA" id="ARBA00022827"/>
    </source>
</evidence>
<gene>
    <name evidence="7" type="ORF">Bathy07g04390</name>
</gene>
<evidence type="ECO:0000256" key="5">
    <source>
        <dbReference type="SAM" id="MobiDB-lite"/>
    </source>
</evidence>
<name>K8FEM4_9CHLO</name>
<dbReference type="Pfam" id="PF01494">
    <property type="entry name" value="FAD_binding_3"/>
    <property type="match status" value="2"/>
</dbReference>
<keyword evidence="2" id="KW-0285">Flavoprotein</keyword>
<evidence type="ECO:0000256" key="1">
    <source>
        <dbReference type="ARBA" id="ARBA00001974"/>
    </source>
</evidence>
<dbReference type="PRINTS" id="PR00420">
    <property type="entry name" value="RNGMNOXGNASE"/>
</dbReference>
<dbReference type="SUPFAM" id="SSF51905">
    <property type="entry name" value="FAD/NAD(P)-binding domain"/>
    <property type="match status" value="1"/>
</dbReference>
<evidence type="ECO:0000259" key="6">
    <source>
        <dbReference type="Pfam" id="PF01494"/>
    </source>
</evidence>
<dbReference type="InterPro" id="IPR036188">
    <property type="entry name" value="FAD/NAD-bd_sf"/>
</dbReference>
<dbReference type="eggNOG" id="KOG2614">
    <property type="taxonomic scope" value="Eukaryota"/>
</dbReference>
<dbReference type="Gene3D" id="3.50.50.60">
    <property type="entry name" value="FAD/NAD(P)-binding domain"/>
    <property type="match status" value="1"/>
</dbReference>
<dbReference type="AlphaFoldDB" id="K8FEM4"/>
<keyword evidence="4" id="KW-0560">Oxidoreductase</keyword>
<dbReference type="STRING" id="41875.K8FEM4"/>
<feature type="compositionally biased region" description="Acidic residues" evidence="5">
    <location>
        <begin position="1"/>
        <end position="10"/>
    </location>
</feature>
<dbReference type="GO" id="GO:0016491">
    <property type="term" value="F:oxidoreductase activity"/>
    <property type="evidence" value="ECO:0007669"/>
    <property type="project" value="UniProtKB-KW"/>
</dbReference>
<protein>
    <submittedName>
        <fullName evidence="7">Zeaxanthin epoxidase</fullName>
    </submittedName>
</protein>
<evidence type="ECO:0000256" key="2">
    <source>
        <dbReference type="ARBA" id="ARBA00022630"/>
    </source>
</evidence>
<dbReference type="GO" id="GO:0071949">
    <property type="term" value="F:FAD binding"/>
    <property type="evidence" value="ECO:0007669"/>
    <property type="project" value="InterPro"/>
</dbReference>
<evidence type="ECO:0000313" key="8">
    <source>
        <dbReference type="Proteomes" id="UP000198341"/>
    </source>
</evidence>
<dbReference type="KEGG" id="bpg:Bathy07g04390"/>
<feature type="region of interest" description="Disordered" evidence="5">
    <location>
        <begin position="1"/>
        <end position="43"/>
    </location>
</feature>
<dbReference type="OrthoDB" id="655030at2759"/>
<evidence type="ECO:0000256" key="4">
    <source>
        <dbReference type="ARBA" id="ARBA00023002"/>
    </source>
</evidence>
<dbReference type="PANTHER" id="PTHR46496:SF1">
    <property type="entry name" value="ZEAXANTHIN EPOXIDASE, CHLOROPLASTIC"/>
    <property type="match status" value="1"/>
</dbReference>
<keyword evidence="8" id="KW-1185">Reference proteome</keyword>
<organism evidence="7 8">
    <name type="scientific">Bathycoccus prasinos</name>
    <dbReference type="NCBI Taxonomy" id="41875"/>
    <lineage>
        <taxon>Eukaryota</taxon>
        <taxon>Viridiplantae</taxon>
        <taxon>Chlorophyta</taxon>
        <taxon>Mamiellophyceae</taxon>
        <taxon>Mamiellales</taxon>
        <taxon>Bathycoccaceae</taxon>
        <taxon>Bathycoccus</taxon>
    </lineage>
</organism>
<sequence>MVSSSDDDENNSNANEKSYSVDYEVSPEVEATRKPTPPTNPNLPKVLVAGGGIAGLITAAACKRKGMEVVVFEKVTKYKPFGGPIQLQCNSQGALDSIDPRMAEEVFARGIITGDRVNGLLDGISGEWFYRFDTRQPCYMNGLPLTLVLSRYDLLDILREGVGDENIMMGTIVDEYEHTNDGKVIAKLTDGTTHEGDVLIGCDGIRSKIRKQMRNGQETKLAYAGYAVYTAVCDYSQPFREPQYTDPSKIGYQVFLGPKQYFVSSDVGEGKQQYYAFLEVPEGGQDIYASCDDWPTYKEMLLDRFNGWAPAIKERLECTKPEDIELRDVCDVLPDPRWVDRRVALLGDSAHAVQPNLGQGGGQAIESAYVLADELSKCEGKKGVELALVRYATRRFLRTSSIHGLSRFSSLMNTFYRRYLGDEPYDWYPEPVRKFWESVAKLKIPHPGSVMGQIILMGSMPVILEYVGAGFFGLLPEWLAGAATGNGKDRVPRNQVPGISAPLRDLKPDDFKMKGIPGIAK</sequence>
<evidence type="ECO:0000313" key="7">
    <source>
        <dbReference type="EMBL" id="CCO66386.1"/>
    </source>
</evidence>
<accession>K8FEM4</accession>
<dbReference type="InterPro" id="IPR002938">
    <property type="entry name" value="FAD-bd"/>
</dbReference>
<reference evidence="7 8" key="1">
    <citation type="submission" date="2011-10" db="EMBL/GenBank/DDBJ databases">
        <authorList>
            <person name="Genoscope - CEA"/>
        </authorList>
    </citation>
    <scope>NUCLEOTIDE SEQUENCE [LARGE SCALE GENOMIC DNA]</scope>
    <source>
        <strain evidence="7 8">RCC 1105</strain>
    </source>
</reference>
<feature type="domain" description="FAD-binding" evidence="6">
    <location>
        <begin position="45"/>
        <end position="218"/>
    </location>
</feature>
<comment type="cofactor">
    <cofactor evidence="1">
        <name>FAD</name>
        <dbReference type="ChEBI" id="CHEBI:57692"/>
    </cofactor>
</comment>
<dbReference type="RefSeq" id="XP_007512298.1">
    <property type="nucleotide sequence ID" value="XM_007512236.1"/>
</dbReference>
<keyword evidence="3" id="KW-0274">FAD</keyword>
<dbReference type="EMBL" id="FO082272">
    <property type="protein sequence ID" value="CCO66386.1"/>
    <property type="molecule type" value="Genomic_DNA"/>
</dbReference>